<comment type="subcellular location">
    <subcellularLocation>
        <location evidence="1">Mitochondrion membrane</location>
    </subcellularLocation>
</comment>
<evidence type="ECO:0008006" key="6">
    <source>
        <dbReference type="Google" id="ProtNLM"/>
    </source>
</evidence>
<keyword evidence="2" id="KW-0496">Mitochondrion</keyword>
<dbReference type="InterPro" id="IPR021278">
    <property type="entry name" value="ATP19"/>
</dbReference>
<comment type="caution">
    <text evidence="4">The sequence shown here is derived from an EMBL/GenBank/DDBJ whole genome shotgun (WGS) entry which is preliminary data.</text>
</comment>
<dbReference type="RefSeq" id="XP_028474996.1">
    <property type="nucleotide sequence ID" value="XM_028624828.1"/>
</dbReference>
<reference evidence="4 5" key="1">
    <citation type="submission" date="2018-11" db="EMBL/GenBank/DDBJ databases">
        <title>Genome sequence of Apiotrichum porosum DSM 27194.</title>
        <authorList>
            <person name="Aliyu H."/>
            <person name="Gorte O."/>
            <person name="Ochsenreither K."/>
        </authorList>
    </citation>
    <scope>NUCLEOTIDE SEQUENCE [LARGE SCALE GENOMIC DNA]</scope>
    <source>
        <strain evidence="4 5">DSM 27194</strain>
    </source>
</reference>
<dbReference type="GO" id="GO:0031966">
    <property type="term" value="C:mitochondrial membrane"/>
    <property type="evidence" value="ECO:0007669"/>
    <property type="project" value="UniProtKB-SubCell"/>
</dbReference>
<evidence type="ECO:0000313" key="4">
    <source>
        <dbReference type="EMBL" id="RSH79887.1"/>
    </source>
</evidence>
<dbReference type="EMBL" id="RSCE01000009">
    <property type="protein sequence ID" value="RSH79887.1"/>
    <property type="molecule type" value="Genomic_DNA"/>
</dbReference>
<dbReference type="GO" id="GO:0015986">
    <property type="term" value="P:proton motive force-driven ATP synthesis"/>
    <property type="evidence" value="ECO:0007669"/>
    <property type="project" value="TreeGrafter"/>
</dbReference>
<dbReference type="Pfam" id="PF11022">
    <property type="entry name" value="ATP19"/>
    <property type="match status" value="1"/>
</dbReference>
<gene>
    <name evidence="4" type="ORF">EHS24_009553</name>
</gene>
<dbReference type="PANTHER" id="PTHR28074">
    <property type="entry name" value="ATP SYNTHASE SUBUNIT K, MITOCHONDRIAL"/>
    <property type="match status" value="1"/>
</dbReference>
<sequence>MSYNIAGKAIKNEYIALGTIFTTIGIALASSGGGDKKVAAAPAPVAKDTTINTGSKEEDEFIRAFVAAAEEKPAAH</sequence>
<organism evidence="4 5">
    <name type="scientific">Apiotrichum porosum</name>
    <dbReference type="NCBI Taxonomy" id="105984"/>
    <lineage>
        <taxon>Eukaryota</taxon>
        <taxon>Fungi</taxon>
        <taxon>Dikarya</taxon>
        <taxon>Basidiomycota</taxon>
        <taxon>Agaricomycotina</taxon>
        <taxon>Tremellomycetes</taxon>
        <taxon>Trichosporonales</taxon>
        <taxon>Trichosporonaceae</taxon>
        <taxon>Apiotrichum</taxon>
    </lineage>
</organism>
<dbReference type="OrthoDB" id="2094445at2759"/>
<evidence type="ECO:0000256" key="3">
    <source>
        <dbReference type="ARBA" id="ARBA00023136"/>
    </source>
</evidence>
<evidence type="ECO:0000313" key="5">
    <source>
        <dbReference type="Proteomes" id="UP000279236"/>
    </source>
</evidence>
<dbReference type="STRING" id="105984.A0A427XME5"/>
<evidence type="ECO:0000256" key="1">
    <source>
        <dbReference type="ARBA" id="ARBA00004325"/>
    </source>
</evidence>
<dbReference type="GeneID" id="39594096"/>
<dbReference type="AlphaFoldDB" id="A0A427XME5"/>
<keyword evidence="3" id="KW-0472">Membrane</keyword>
<proteinExistence type="predicted"/>
<name>A0A427XME5_9TREE</name>
<accession>A0A427XME5</accession>
<dbReference type="Proteomes" id="UP000279236">
    <property type="component" value="Unassembled WGS sequence"/>
</dbReference>
<dbReference type="PANTHER" id="PTHR28074:SF1">
    <property type="entry name" value="ATP SYNTHASE SUBUNIT K, MITOCHONDRIAL"/>
    <property type="match status" value="1"/>
</dbReference>
<keyword evidence="5" id="KW-1185">Reference proteome</keyword>
<evidence type="ECO:0000256" key="2">
    <source>
        <dbReference type="ARBA" id="ARBA00023128"/>
    </source>
</evidence>
<protein>
    <recommendedName>
        <fullName evidence="6">ATP synthase subunit K, mitochondrial</fullName>
    </recommendedName>
</protein>